<feature type="transmembrane region" description="Helical" evidence="1">
    <location>
        <begin position="119"/>
        <end position="143"/>
    </location>
</feature>
<accession>A0A1R3WXG5</accession>
<feature type="transmembrane region" description="Helical" evidence="1">
    <location>
        <begin position="200"/>
        <end position="219"/>
    </location>
</feature>
<evidence type="ECO:0000256" key="1">
    <source>
        <dbReference type="SAM" id="Phobius"/>
    </source>
</evidence>
<keyword evidence="1" id="KW-0472">Membrane</keyword>
<keyword evidence="1" id="KW-0812">Transmembrane</keyword>
<feature type="transmembrane region" description="Helical" evidence="1">
    <location>
        <begin position="12"/>
        <end position="38"/>
    </location>
</feature>
<evidence type="ECO:0000313" key="3">
    <source>
        <dbReference type="Proteomes" id="UP000186997"/>
    </source>
</evidence>
<dbReference type="EMBL" id="FTPR01000001">
    <property type="protein sequence ID" value="SIT82379.1"/>
    <property type="molecule type" value="Genomic_DNA"/>
</dbReference>
<feature type="transmembrane region" description="Helical" evidence="1">
    <location>
        <begin position="163"/>
        <end position="188"/>
    </location>
</feature>
<organism evidence="2 3">
    <name type="scientific">Yoonia rosea</name>
    <dbReference type="NCBI Taxonomy" id="287098"/>
    <lineage>
        <taxon>Bacteria</taxon>
        <taxon>Pseudomonadati</taxon>
        <taxon>Pseudomonadota</taxon>
        <taxon>Alphaproteobacteria</taxon>
        <taxon>Rhodobacterales</taxon>
        <taxon>Paracoccaceae</taxon>
        <taxon>Yoonia</taxon>
    </lineage>
</organism>
<feature type="transmembrane region" description="Helical" evidence="1">
    <location>
        <begin position="50"/>
        <end position="75"/>
    </location>
</feature>
<dbReference type="Proteomes" id="UP000186997">
    <property type="component" value="Unassembled WGS sequence"/>
</dbReference>
<feature type="transmembrane region" description="Helical" evidence="1">
    <location>
        <begin position="81"/>
        <end position="98"/>
    </location>
</feature>
<sequence length="223" mass="23861">MLGEMTSVAALWGAVIVSGLYHGINPGMGWPLAVSAALMERRHKAMPKALAMLALGHFLAMIGILLPFSVMIALIQWEVEIRIGAGLLVIAMGCYLLINRRHPKILARVHPARLALWSFLAAMAHGAGLMLVPIYLGICAVGQEETGHLAAQSLMGDNIMTAFAVAAVHTLSMTLAGGLIAVVIYVWLGLKFLSRTWFNLDVVWALSLVLVGAFGIYAAKLGH</sequence>
<name>A0A1R3WXG5_9RHOB</name>
<evidence type="ECO:0000313" key="2">
    <source>
        <dbReference type="EMBL" id="SIT82379.1"/>
    </source>
</evidence>
<proteinExistence type="predicted"/>
<keyword evidence="1" id="KW-1133">Transmembrane helix</keyword>
<dbReference type="AlphaFoldDB" id="A0A1R3WXG5"/>
<reference evidence="3" key="1">
    <citation type="submission" date="2017-01" db="EMBL/GenBank/DDBJ databases">
        <authorList>
            <person name="Varghese N."/>
            <person name="Submissions S."/>
        </authorList>
    </citation>
    <scope>NUCLEOTIDE SEQUENCE [LARGE SCALE GENOMIC DNA]</scope>
    <source>
        <strain evidence="3">DSM 29591</strain>
    </source>
</reference>
<protein>
    <submittedName>
        <fullName evidence="2">Uncharacterized protein</fullName>
    </submittedName>
</protein>
<gene>
    <name evidence="2" type="ORF">SAMN05421665_1447</name>
</gene>
<keyword evidence="3" id="KW-1185">Reference proteome</keyword>
<dbReference type="OrthoDB" id="8850092at2"/>